<dbReference type="Gene3D" id="2.30.110.10">
    <property type="entry name" value="Electron Transport, Fmn-binding Protein, Chain A"/>
    <property type="match status" value="1"/>
</dbReference>
<dbReference type="InterPro" id="IPR002563">
    <property type="entry name" value="Flavin_Rdtase-like_dom"/>
</dbReference>
<dbReference type="PANTHER" id="PTHR43812">
    <property type="entry name" value="BLR2425 PROTEIN"/>
    <property type="match status" value="1"/>
</dbReference>
<proteinExistence type="predicted"/>
<dbReference type="InterPro" id="IPR012349">
    <property type="entry name" value="Split_barrel_FMN-bd"/>
</dbReference>
<dbReference type="AlphaFoldDB" id="A0A7C8I4Q0"/>
<evidence type="ECO:0000313" key="2">
    <source>
        <dbReference type="EMBL" id="KAF2868031.1"/>
    </source>
</evidence>
<protein>
    <recommendedName>
        <fullName evidence="1">Flavin reductase like domain-containing protein</fullName>
    </recommendedName>
</protein>
<keyword evidence="3" id="KW-1185">Reference proteome</keyword>
<dbReference type="SUPFAM" id="SSF50475">
    <property type="entry name" value="FMN-binding split barrel"/>
    <property type="match status" value="1"/>
</dbReference>
<dbReference type="EMBL" id="JAADJZ010000021">
    <property type="protein sequence ID" value="KAF2868031.1"/>
    <property type="molecule type" value="Genomic_DNA"/>
</dbReference>
<dbReference type="GO" id="GO:0010181">
    <property type="term" value="F:FMN binding"/>
    <property type="evidence" value="ECO:0007669"/>
    <property type="project" value="InterPro"/>
</dbReference>
<feature type="domain" description="Flavin reductase like" evidence="1">
    <location>
        <begin position="19"/>
        <end position="186"/>
    </location>
</feature>
<dbReference type="OrthoDB" id="298012at2759"/>
<reference evidence="2 3" key="1">
    <citation type="submission" date="2020-01" db="EMBL/GenBank/DDBJ databases">
        <authorList>
            <consortium name="DOE Joint Genome Institute"/>
            <person name="Haridas S."/>
            <person name="Albert R."/>
            <person name="Binder M."/>
            <person name="Bloem J."/>
            <person name="Labutti K."/>
            <person name="Salamov A."/>
            <person name="Andreopoulos B."/>
            <person name="Baker S.E."/>
            <person name="Barry K."/>
            <person name="Bills G."/>
            <person name="Bluhm B.H."/>
            <person name="Cannon C."/>
            <person name="Castanera R."/>
            <person name="Culley D.E."/>
            <person name="Daum C."/>
            <person name="Ezra D."/>
            <person name="Gonzalez J.B."/>
            <person name="Henrissat B."/>
            <person name="Kuo A."/>
            <person name="Liang C."/>
            <person name="Lipzen A."/>
            <person name="Lutzoni F."/>
            <person name="Magnuson J."/>
            <person name="Mondo S."/>
            <person name="Nolan M."/>
            <person name="Ohm R."/>
            <person name="Pangilinan J."/>
            <person name="Park H.-J.H."/>
            <person name="Ramirez L."/>
            <person name="Alfaro M."/>
            <person name="Sun H."/>
            <person name="Tritt A."/>
            <person name="Yoshinaga Y."/>
            <person name="Zwiers L.-H.L."/>
            <person name="Turgeon B.G."/>
            <person name="Goodwin S.B."/>
            <person name="Spatafora J.W."/>
            <person name="Crous P.W."/>
            <person name="Grigoriev I.V."/>
        </authorList>
    </citation>
    <scope>NUCLEOTIDE SEQUENCE [LARGE SCALE GENOMIC DNA]</scope>
    <source>
        <strain evidence="2 3">CBS 611.86</strain>
    </source>
</reference>
<evidence type="ECO:0000259" key="1">
    <source>
        <dbReference type="SMART" id="SM00903"/>
    </source>
</evidence>
<comment type="caution">
    <text evidence="2">The sequence shown here is derived from an EMBL/GenBank/DDBJ whole genome shotgun (WGS) entry which is preliminary data.</text>
</comment>
<name>A0A7C8I4Q0_9PLEO</name>
<dbReference type="PANTHER" id="PTHR43812:SF2">
    <property type="entry name" value="FLAVIN REDUCTASE LIKE DOMAIN-CONTAINING PROTEIN"/>
    <property type="match status" value="1"/>
</dbReference>
<sequence>MFYEPGKTDHGLPRDPFKACVIPRPIGWISTLSTDGQANLAPYSQFNNLTFDPPFVMFSANQTPTAAQKDTVRNTEATGVFCWSLATYDLREAVNATAQQLASDVDEFEHAGLEKDYAKLSKVDVRGKGELYVPMVKRSPIKFECTHYSTLRLPGNPPMGAVDVVIGRVVGIHIDESVLTDGRIDIKKTVPIARCGYYEYTVIREVFEMRVPGSDEKMLGGLEGSVKRNREMQQELLEEGTVDGAETRE</sequence>
<evidence type="ECO:0000313" key="3">
    <source>
        <dbReference type="Proteomes" id="UP000481861"/>
    </source>
</evidence>
<organism evidence="2 3">
    <name type="scientific">Massariosphaeria phaeospora</name>
    <dbReference type="NCBI Taxonomy" id="100035"/>
    <lineage>
        <taxon>Eukaryota</taxon>
        <taxon>Fungi</taxon>
        <taxon>Dikarya</taxon>
        <taxon>Ascomycota</taxon>
        <taxon>Pezizomycotina</taxon>
        <taxon>Dothideomycetes</taxon>
        <taxon>Pleosporomycetidae</taxon>
        <taxon>Pleosporales</taxon>
        <taxon>Pleosporales incertae sedis</taxon>
        <taxon>Massariosphaeria</taxon>
    </lineage>
</organism>
<accession>A0A7C8I4Q0</accession>
<dbReference type="Proteomes" id="UP000481861">
    <property type="component" value="Unassembled WGS sequence"/>
</dbReference>
<gene>
    <name evidence="2" type="ORF">BDV95DRAFT_168458</name>
</gene>
<dbReference type="SMART" id="SM00903">
    <property type="entry name" value="Flavin_Reduct"/>
    <property type="match status" value="1"/>
</dbReference>
<dbReference type="Pfam" id="PF01613">
    <property type="entry name" value="Flavin_Reduct"/>
    <property type="match status" value="1"/>
</dbReference>